<keyword evidence="2" id="KW-1133">Transmembrane helix</keyword>
<dbReference type="RefSeq" id="WP_119715565.1">
    <property type="nucleotide sequence ID" value="NZ_OMOH01000004.1"/>
</dbReference>
<proteinExistence type="predicted"/>
<protein>
    <submittedName>
        <fullName evidence="3">Uncharacterized protein</fullName>
    </submittedName>
</protein>
<gene>
    <name evidence="3" type="ORF">PROPJV5_1408</name>
</gene>
<dbReference type="EMBL" id="OMOH01000004">
    <property type="protein sequence ID" value="SPF68413.1"/>
    <property type="molecule type" value="Genomic_DNA"/>
</dbReference>
<organism evidence="3 4">
    <name type="scientific">Propionibacterium ruminifibrarum</name>
    <dbReference type="NCBI Taxonomy" id="1962131"/>
    <lineage>
        <taxon>Bacteria</taxon>
        <taxon>Bacillati</taxon>
        <taxon>Actinomycetota</taxon>
        <taxon>Actinomycetes</taxon>
        <taxon>Propionibacteriales</taxon>
        <taxon>Propionibacteriaceae</taxon>
        <taxon>Propionibacterium</taxon>
    </lineage>
</organism>
<keyword evidence="2" id="KW-0472">Membrane</keyword>
<reference evidence="4" key="1">
    <citation type="submission" date="2018-02" db="EMBL/GenBank/DDBJ databases">
        <authorList>
            <person name="Hornung B."/>
        </authorList>
    </citation>
    <scope>NUCLEOTIDE SEQUENCE [LARGE SCALE GENOMIC DNA]</scope>
</reference>
<evidence type="ECO:0000313" key="4">
    <source>
        <dbReference type="Proteomes" id="UP000265962"/>
    </source>
</evidence>
<accession>A0A375I316</accession>
<dbReference type="AlphaFoldDB" id="A0A375I316"/>
<dbReference type="OrthoDB" id="3726117at2"/>
<keyword evidence="2" id="KW-0812">Transmembrane</keyword>
<evidence type="ECO:0000256" key="1">
    <source>
        <dbReference type="SAM" id="MobiDB-lite"/>
    </source>
</evidence>
<feature type="region of interest" description="Disordered" evidence="1">
    <location>
        <begin position="1"/>
        <end position="53"/>
    </location>
</feature>
<feature type="transmembrane region" description="Helical" evidence="2">
    <location>
        <begin position="73"/>
        <end position="96"/>
    </location>
</feature>
<keyword evidence="4" id="KW-1185">Reference proteome</keyword>
<evidence type="ECO:0000256" key="2">
    <source>
        <dbReference type="SAM" id="Phobius"/>
    </source>
</evidence>
<sequence length="406" mass="42683">MSTPQHPGDGDAGQPADWASRPARPADGWWPSPAAAGPGHEPTAAAPASVQGAVTGRAGRPALAVASTGGSRATVVIVAAVLLAMLIAAVTLSTAVNSNEGRARRIVREYLTAVAEGDAEKARGYLSEVDDDSLLTGEVLRVSNELAPMTDISVGRVRHSRYISTDYQVRVSYRIGDETVSTIMDVSLPRQNSSTAVKSAGVASLSSLWLTGFGDIDVTVNGVIPDTNRPAVFPGNYKIAASNEYLEITGDPIAATDPSEHSYSAAAAGNELAVSEAGVQMFRDKVIAAARECLASTKLSPGCGTKVPQYPNNNPRCEEVREDSVHRRQEPEEAAKLESFTPKLKAGAPMTITAGPTDLGYFTPTATCRTGDTWTEQQLYGPTEATRFSAPSIDLTDPDLALAWEG</sequence>
<evidence type="ECO:0000313" key="3">
    <source>
        <dbReference type="EMBL" id="SPF68413.1"/>
    </source>
</evidence>
<dbReference type="Proteomes" id="UP000265962">
    <property type="component" value="Unassembled WGS sequence"/>
</dbReference>
<name>A0A375I316_9ACTN</name>